<proteinExistence type="predicted"/>
<name>A0ABR9PGW8_9BACT</name>
<dbReference type="InterPro" id="IPR025959">
    <property type="entry name" value="Winged_HTH_dom"/>
</dbReference>
<dbReference type="SUPFAM" id="SSF46689">
    <property type="entry name" value="Homeodomain-like"/>
    <property type="match status" value="1"/>
</dbReference>
<keyword evidence="3" id="KW-1185">Reference proteome</keyword>
<dbReference type="Pfam" id="PF13551">
    <property type="entry name" value="HTH_29"/>
    <property type="match status" value="1"/>
</dbReference>
<gene>
    <name evidence="2" type="ORF">G4177_03120</name>
</gene>
<organism evidence="2 3">
    <name type="scientific">Corallococcus soli</name>
    <dbReference type="NCBI Taxonomy" id="2710757"/>
    <lineage>
        <taxon>Bacteria</taxon>
        <taxon>Pseudomonadati</taxon>
        <taxon>Myxococcota</taxon>
        <taxon>Myxococcia</taxon>
        <taxon>Myxococcales</taxon>
        <taxon>Cystobacterineae</taxon>
        <taxon>Myxococcaceae</taxon>
        <taxon>Corallococcus</taxon>
    </lineage>
</organism>
<evidence type="ECO:0000313" key="2">
    <source>
        <dbReference type="EMBL" id="MBE4747165.1"/>
    </source>
</evidence>
<reference evidence="2 3" key="1">
    <citation type="submission" date="2020-02" db="EMBL/GenBank/DDBJ databases">
        <authorList>
            <person name="Babadi Z.K."/>
            <person name="Risdian C."/>
            <person name="Ebrahimipour G.H."/>
            <person name="Wink J."/>
        </authorList>
    </citation>
    <scope>NUCLEOTIDE SEQUENCE [LARGE SCALE GENOMIC DNA]</scope>
    <source>
        <strain evidence="2 3">ZKHCc1 1396</strain>
    </source>
</reference>
<sequence>MMPRQRQALQQVAEHVPGRERLRALVVLLSAEGHSASHIALTLGLAERTVHQCRRRWRQGGLASLTDAPRSGRPARADAAYERLLEKTVQRDPRRLGYAFARWTAPHLAEYLRQHTGTALSPRWVRGLLKARGFVWRQAKRTTRYLQ</sequence>
<evidence type="ECO:0000259" key="1">
    <source>
        <dbReference type="Pfam" id="PF13592"/>
    </source>
</evidence>
<dbReference type="Pfam" id="PF13592">
    <property type="entry name" value="HTH_33"/>
    <property type="match status" value="1"/>
</dbReference>
<accession>A0ABR9PGW8</accession>
<dbReference type="EMBL" id="JAAIYO010000001">
    <property type="protein sequence ID" value="MBE4747165.1"/>
    <property type="molecule type" value="Genomic_DNA"/>
</dbReference>
<dbReference type="InterPro" id="IPR009057">
    <property type="entry name" value="Homeodomain-like_sf"/>
</dbReference>
<evidence type="ECO:0000313" key="3">
    <source>
        <dbReference type="Proteomes" id="UP001516472"/>
    </source>
</evidence>
<dbReference type="Proteomes" id="UP001516472">
    <property type="component" value="Unassembled WGS sequence"/>
</dbReference>
<feature type="domain" description="Winged helix-turn helix" evidence="1">
    <location>
        <begin position="100"/>
        <end position="142"/>
    </location>
</feature>
<comment type="caution">
    <text evidence="2">The sequence shown here is derived from an EMBL/GenBank/DDBJ whole genome shotgun (WGS) entry which is preliminary data.</text>
</comment>
<protein>
    <submittedName>
        <fullName evidence="2">Transposase</fullName>
    </submittedName>
</protein>